<feature type="repeat" description="Solcar" evidence="9">
    <location>
        <begin position="27"/>
        <end position="111"/>
    </location>
</feature>
<evidence type="ECO:0000256" key="2">
    <source>
        <dbReference type="ARBA" id="ARBA00006375"/>
    </source>
</evidence>
<dbReference type="Gene3D" id="1.50.40.10">
    <property type="entry name" value="Mitochondrial carrier domain"/>
    <property type="match status" value="1"/>
</dbReference>
<dbReference type="InterPro" id="IPR018108">
    <property type="entry name" value="MCP_transmembrane"/>
</dbReference>
<keyword evidence="5" id="KW-0677">Repeat</keyword>
<evidence type="ECO:0008006" key="13">
    <source>
        <dbReference type="Google" id="ProtNLM"/>
    </source>
</evidence>
<evidence type="ECO:0000256" key="4">
    <source>
        <dbReference type="ARBA" id="ARBA00022692"/>
    </source>
</evidence>
<evidence type="ECO:0000256" key="9">
    <source>
        <dbReference type="PROSITE-ProRule" id="PRU00282"/>
    </source>
</evidence>
<feature type="repeat" description="Solcar" evidence="9">
    <location>
        <begin position="141"/>
        <end position="229"/>
    </location>
</feature>
<dbReference type="InterPro" id="IPR023395">
    <property type="entry name" value="MCP_dom_sf"/>
</dbReference>
<keyword evidence="3 10" id="KW-0813">Transport</keyword>
<dbReference type="PROSITE" id="PS50920">
    <property type="entry name" value="SOLCAR"/>
    <property type="match status" value="3"/>
</dbReference>
<comment type="similarity">
    <text evidence="2 10">Belongs to the mitochondrial carrier (TC 2.A.29) family.</text>
</comment>
<feature type="repeat" description="Solcar" evidence="9">
    <location>
        <begin position="253"/>
        <end position="355"/>
    </location>
</feature>
<evidence type="ECO:0000256" key="6">
    <source>
        <dbReference type="ARBA" id="ARBA00022792"/>
    </source>
</evidence>
<evidence type="ECO:0000256" key="7">
    <source>
        <dbReference type="ARBA" id="ARBA00022989"/>
    </source>
</evidence>
<reference evidence="11" key="1">
    <citation type="submission" date="2021-07" db="EMBL/GenBank/DDBJ databases">
        <authorList>
            <person name="Branca A.L. A."/>
        </authorList>
    </citation>
    <scope>NUCLEOTIDE SEQUENCE</scope>
</reference>
<evidence type="ECO:0000256" key="8">
    <source>
        <dbReference type="ARBA" id="ARBA00023136"/>
    </source>
</evidence>
<evidence type="ECO:0000256" key="5">
    <source>
        <dbReference type="ARBA" id="ARBA00022737"/>
    </source>
</evidence>
<keyword evidence="6" id="KW-0999">Mitochondrion inner membrane</keyword>
<dbReference type="Pfam" id="PF00153">
    <property type="entry name" value="Mito_carr"/>
    <property type="match status" value="3"/>
</dbReference>
<protein>
    <recommendedName>
        <fullName evidence="13">Mitochondrial carrier protein</fullName>
    </recommendedName>
</protein>
<sequence>MYNSHTDIWIVSQIETRTYSIKTLAINTICFHLQAGTFAAVTVECVVYPLDTLKTRYQSPNYNQVFKDASTGAIKKQLLFRGLYQGIGSVVLSTVPSATAFLTTYETIKSIFHNSSSKEPDNEIPPRLINKIRLPFTHSLPAPIMHGIASSIAEMASCLILTPTEVLKQNAQMIQAAEKKQHQKSATRLVLSRFRHHPWRLWSGYTALLSRNLPTTAIHFPLFEHIRYHMIKRWRKHMDKPVEEYSQSDRLFERAVLTATSAAISGSIVSIITNPVDVVKTRVMLLAGAQDSDEMKNSSGSKKAKCSRKGPLAVGCDILRKEGVKALFRGVFIRAGWSAAAMGSYLSLYETGRFYLENRRRERDGLA</sequence>
<gene>
    <name evidence="11" type="ORF">POLS_LOCUS4988</name>
</gene>
<evidence type="ECO:0000256" key="10">
    <source>
        <dbReference type="RuleBase" id="RU000488"/>
    </source>
</evidence>
<dbReference type="SUPFAM" id="SSF103506">
    <property type="entry name" value="Mitochondrial carrier"/>
    <property type="match status" value="1"/>
</dbReference>
<comment type="subcellular location">
    <subcellularLocation>
        <location evidence="1">Membrane</location>
        <topology evidence="1">Multi-pass membrane protein</topology>
    </subcellularLocation>
</comment>
<dbReference type="GO" id="GO:0016020">
    <property type="term" value="C:membrane"/>
    <property type="evidence" value="ECO:0007669"/>
    <property type="project" value="UniProtKB-SubCell"/>
</dbReference>
<dbReference type="EMBL" id="CAJVOS010000026">
    <property type="protein sequence ID" value="CAG8112192.1"/>
    <property type="molecule type" value="Genomic_DNA"/>
</dbReference>
<dbReference type="AlphaFoldDB" id="A0A9W4HST0"/>
<organism evidence="11 12">
    <name type="scientific">Penicillium olsonii</name>
    <dbReference type="NCBI Taxonomy" id="99116"/>
    <lineage>
        <taxon>Eukaryota</taxon>
        <taxon>Fungi</taxon>
        <taxon>Dikarya</taxon>
        <taxon>Ascomycota</taxon>
        <taxon>Pezizomycotina</taxon>
        <taxon>Eurotiomycetes</taxon>
        <taxon>Eurotiomycetidae</taxon>
        <taxon>Eurotiales</taxon>
        <taxon>Aspergillaceae</taxon>
        <taxon>Penicillium</taxon>
    </lineage>
</organism>
<keyword evidence="6" id="KW-0496">Mitochondrion</keyword>
<keyword evidence="4 9" id="KW-0812">Transmembrane</keyword>
<keyword evidence="12" id="KW-1185">Reference proteome</keyword>
<dbReference type="OrthoDB" id="250329at2759"/>
<comment type="caution">
    <text evidence="11">The sequence shown here is derived from an EMBL/GenBank/DDBJ whole genome shotgun (WGS) entry which is preliminary data.</text>
</comment>
<evidence type="ECO:0000313" key="12">
    <source>
        <dbReference type="Proteomes" id="UP001153618"/>
    </source>
</evidence>
<name>A0A9W4HST0_PENOL</name>
<proteinExistence type="inferred from homology"/>
<dbReference type="PANTHER" id="PTHR45667">
    <property type="entry name" value="S-ADENOSYLMETHIONINE MITOCHONDRIAL CARRIER PROTEIN"/>
    <property type="match status" value="1"/>
</dbReference>
<dbReference type="Proteomes" id="UP001153618">
    <property type="component" value="Unassembled WGS sequence"/>
</dbReference>
<keyword evidence="7" id="KW-1133">Transmembrane helix</keyword>
<evidence type="ECO:0000256" key="3">
    <source>
        <dbReference type="ARBA" id="ARBA00022448"/>
    </source>
</evidence>
<accession>A0A9W4HST0</accession>
<evidence type="ECO:0000313" key="11">
    <source>
        <dbReference type="EMBL" id="CAG8112192.1"/>
    </source>
</evidence>
<evidence type="ECO:0000256" key="1">
    <source>
        <dbReference type="ARBA" id="ARBA00004141"/>
    </source>
</evidence>
<keyword evidence="8 9" id="KW-0472">Membrane</keyword>